<keyword evidence="1" id="KW-0614">Plasmid</keyword>
<dbReference type="KEGG" id="moc:BB934_36710"/>
<proteinExistence type="predicted"/>
<accession>A0A1B2EUY2</accession>
<dbReference type="AlphaFoldDB" id="A0A1B2EUY2"/>
<name>A0A1B2EUY2_9HYPH</name>
<evidence type="ECO:0000313" key="1">
    <source>
        <dbReference type="EMBL" id="ANY83774.1"/>
    </source>
</evidence>
<reference evidence="1" key="1">
    <citation type="submission" date="2016-07" db="EMBL/GenBank/DDBJ databases">
        <title>Microvirga ossetica sp. nov. a new species of rhizobia isolated from root nodules of the legume species Vicia alpestris Steven originated from North Ossetia region in the Caucasus.</title>
        <authorList>
            <person name="Safronova V.I."/>
            <person name="Kuznetsova I.G."/>
            <person name="Sazanova A.L."/>
            <person name="Belimov A."/>
            <person name="Andronov E."/>
            <person name="Osledkin Y.S."/>
            <person name="Onishchuk O.P."/>
            <person name="Kurchak O.N."/>
            <person name="Shaposhnikov A.I."/>
            <person name="Willems A."/>
            <person name="Tikhonovich I.A."/>
        </authorList>
    </citation>
    <scope>NUCLEOTIDE SEQUENCE [LARGE SCALE GENOMIC DNA]</scope>
    <source>
        <strain evidence="1">V5/3M</strain>
        <plasmid evidence="1">unnamed3</plasmid>
    </source>
</reference>
<dbReference type="EMBL" id="CP016618">
    <property type="protein sequence ID" value="ANY83774.1"/>
    <property type="molecule type" value="Genomic_DNA"/>
</dbReference>
<organism evidence="1">
    <name type="scientific">Microvirga ossetica</name>
    <dbReference type="NCBI Taxonomy" id="1882682"/>
    <lineage>
        <taxon>Bacteria</taxon>
        <taxon>Pseudomonadati</taxon>
        <taxon>Pseudomonadota</taxon>
        <taxon>Alphaproteobacteria</taxon>
        <taxon>Hyphomicrobiales</taxon>
        <taxon>Methylobacteriaceae</taxon>
        <taxon>Microvirga</taxon>
    </lineage>
</organism>
<geneLocation type="plasmid" evidence="1">
    <name>unnamed3</name>
</geneLocation>
<gene>
    <name evidence="1" type="ORF">BB934_36710</name>
</gene>
<dbReference type="RefSeq" id="WP_099514754.1">
    <property type="nucleotide sequence ID" value="NZ_CP016618.1"/>
</dbReference>
<protein>
    <submittedName>
        <fullName evidence="1">Uncharacterized protein</fullName>
    </submittedName>
</protein>
<sequence>MMALMILGLSGDGSVALTRAHPSTMTDTACTVLQQDAKLMKDIGAELGAVFPQVKTVRLECRRTDATRQFKD</sequence>